<keyword evidence="1" id="KW-0560">Oxidoreductase</keyword>
<dbReference type="PROSITE" id="PS51176">
    <property type="entry name" value="PDH_ADH"/>
    <property type="match status" value="1"/>
</dbReference>
<reference evidence="3 4" key="1">
    <citation type="submission" date="2024-02" db="EMBL/GenBank/DDBJ databases">
        <title>A novel Gemmatimonadota bacterium.</title>
        <authorList>
            <person name="Du Z.-J."/>
            <person name="Ye Y.-Q."/>
        </authorList>
    </citation>
    <scope>NUCLEOTIDE SEQUENCE [LARGE SCALE GENOMIC DNA]</scope>
    <source>
        <strain evidence="3 4">DH-20</strain>
    </source>
</reference>
<dbReference type="Gene3D" id="3.40.50.720">
    <property type="entry name" value="NAD(P)-binding Rossmann-like Domain"/>
    <property type="match status" value="1"/>
</dbReference>
<comment type="caution">
    <text evidence="3">The sequence shown here is derived from an EMBL/GenBank/DDBJ whole genome shotgun (WGS) entry which is preliminary data.</text>
</comment>
<sequence>MPGPDGRSMDGAIEGPVGIAGLGVMGGSLARALSAWGVPVRGFSPDPDEARAARDAGAVGEIAPTVEASAAGVRWWVVATPLSALPAVFSAGARSAPPRVIDLASLQAPALAAARGAGLGPVHRSAHPMVGSERSGFGASQAALYAGAPVWLSRAPVAEGGGALDREVEAFWRAVGAEPAWIDAAEHDRRMAAASHLPQVGANLIAALMEDAGLSPADLGPGGLDVTRLAGSAPEMWLDLLPHSAPALVPLLERLAEASAELARDLENHDHDRVATLLARTRRWRTE</sequence>
<accession>A0ABU9E8W0</accession>
<dbReference type="EMBL" id="JBBHLI010000004">
    <property type="protein sequence ID" value="MEK9501178.1"/>
    <property type="molecule type" value="Genomic_DNA"/>
</dbReference>
<dbReference type="RefSeq" id="WP_405277290.1">
    <property type="nucleotide sequence ID" value="NZ_CP144380.1"/>
</dbReference>
<dbReference type="SUPFAM" id="SSF51735">
    <property type="entry name" value="NAD(P)-binding Rossmann-fold domains"/>
    <property type="match status" value="1"/>
</dbReference>
<dbReference type="PANTHER" id="PTHR21363:SF0">
    <property type="entry name" value="PREPHENATE DEHYDROGENASE [NADP(+)]"/>
    <property type="match status" value="1"/>
</dbReference>
<evidence type="ECO:0000256" key="1">
    <source>
        <dbReference type="ARBA" id="ARBA00023002"/>
    </source>
</evidence>
<dbReference type="SUPFAM" id="SSF48179">
    <property type="entry name" value="6-phosphogluconate dehydrogenase C-terminal domain-like"/>
    <property type="match status" value="1"/>
</dbReference>
<dbReference type="Gene3D" id="1.10.3660.10">
    <property type="entry name" value="6-phosphogluconate dehydrogenase C-terminal like domain"/>
    <property type="match status" value="1"/>
</dbReference>
<proteinExistence type="predicted"/>
<keyword evidence="4" id="KW-1185">Reference proteome</keyword>
<dbReference type="Proteomes" id="UP001484239">
    <property type="component" value="Unassembled WGS sequence"/>
</dbReference>
<dbReference type="InterPro" id="IPR036291">
    <property type="entry name" value="NAD(P)-bd_dom_sf"/>
</dbReference>
<feature type="domain" description="Prephenate/arogenate dehydrogenase" evidence="2">
    <location>
        <begin position="15"/>
        <end position="287"/>
    </location>
</feature>
<dbReference type="PANTHER" id="PTHR21363">
    <property type="entry name" value="PREPHENATE DEHYDROGENASE"/>
    <property type="match status" value="1"/>
</dbReference>
<name>A0ABU9E8W0_9BACT</name>
<organism evidence="3 4">
    <name type="scientific">Gaopeijia maritima</name>
    <dbReference type="NCBI Taxonomy" id="3119007"/>
    <lineage>
        <taxon>Bacteria</taxon>
        <taxon>Pseudomonadati</taxon>
        <taxon>Gemmatimonadota</taxon>
        <taxon>Longimicrobiia</taxon>
        <taxon>Gaopeijiales</taxon>
        <taxon>Gaopeijiaceae</taxon>
        <taxon>Gaopeijia</taxon>
    </lineage>
</organism>
<dbReference type="InterPro" id="IPR050812">
    <property type="entry name" value="Preph/Arog_dehydrog"/>
</dbReference>
<dbReference type="InterPro" id="IPR008927">
    <property type="entry name" value="6-PGluconate_DH-like_C_sf"/>
</dbReference>
<dbReference type="Pfam" id="PF20463">
    <property type="entry name" value="PDH_C"/>
    <property type="match status" value="1"/>
</dbReference>
<dbReference type="InterPro" id="IPR003099">
    <property type="entry name" value="Prephen_DH"/>
</dbReference>
<evidence type="ECO:0000259" key="2">
    <source>
        <dbReference type="PROSITE" id="PS51176"/>
    </source>
</evidence>
<gene>
    <name evidence="3" type="ORF">WI372_09325</name>
</gene>
<evidence type="ECO:0000313" key="3">
    <source>
        <dbReference type="EMBL" id="MEK9501178.1"/>
    </source>
</evidence>
<dbReference type="Pfam" id="PF02153">
    <property type="entry name" value="PDH_N"/>
    <property type="match status" value="1"/>
</dbReference>
<dbReference type="InterPro" id="IPR046825">
    <property type="entry name" value="PDH_C"/>
</dbReference>
<dbReference type="InterPro" id="IPR046826">
    <property type="entry name" value="PDH_N"/>
</dbReference>
<protein>
    <submittedName>
        <fullName evidence="3">Prephenate dehydrogenase</fullName>
    </submittedName>
</protein>
<evidence type="ECO:0000313" key="4">
    <source>
        <dbReference type="Proteomes" id="UP001484239"/>
    </source>
</evidence>